<dbReference type="Proteomes" id="UP001154329">
    <property type="component" value="Chromosome 1"/>
</dbReference>
<evidence type="ECO:0000313" key="3">
    <source>
        <dbReference type="Proteomes" id="UP001154329"/>
    </source>
</evidence>
<feature type="compositionally biased region" description="Basic and acidic residues" evidence="1">
    <location>
        <begin position="274"/>
        <end position="298"/>
    </location>
</feature>
<gene>
    <name evidence="2" type="ORF">APHIGO_LOCUS764</name>
</gene>
<feature type="region of interest" description="Disordered" evidence="1">
    <location>
        <begin position="274"/>
        <end position="324"/>
    </location>
</feature>
<organism evidence="2 3">
    <name type="scientific">Aphis gossypii</name>
    <name type="common">Cotton aphid</name>
    <dbReference type="NCBI Taxonomy" id="80765"/>
    <lineage>
        <taxon>Eukaryota</taxon>
        <taxon>Metazoa</taxon>
        <taxon>Ecdysozoa</taxon>
        <taxon>Arthropoda</taxon>
        <taxon>Hexapoda</taxon>
        <taxon>Insecta</taxon>
        <taxon>Pterygota</taxon>
        <taxon>Neoptera</taxon>
        <taxon>Paraneoptera</taxon>
        <taxon>Hemiptera</taxon>
        <taxon>Sternorrhyncha</taxon>
        <taxon>Aphidomorpha</taxon>
        <taxon>Aphidoidea</taxon>
        <taxon>Aphididae</taxon>
        <taxon>Aphidini</taxon>
        <taxon>Aphis</taxon>
        <taxon>Aphis</taxon>
    </lineage>
</organism>
<dbReference type="AlphaFoldDB" id="A0A9P0IK24"/>
<proteinExistence type="predicted"/>
<feature type="compositionally biased region" description="Acidic residues" evidence="1">
    <location>
        <begin position="310"/>
        <end position="319"/>
    </location>
</feature>
<dbReference type="OrthoDB" id="6629504at2759"/>
<reference evidence="2" key="1">
    <citation type="submission" date="2022-02" db="EMBL/GenBank/DDBJ databases">
        <authorList>
            <person name="King R."/>
        </authorList>
    </citation>
    <scope>NUCLEOTIDE SEQUENCE</scope>
</reference>
<dbReference type="EMBL" id="OU899034">
    <property type="protein sequence ID" value="CAH1709318.1"/>
    <property type="molecule type" value="Genomic_DNA"/>
</dbReference>
<sequence>MNYFKSFSYILLCYNVFTLKVNRKISYDVVEKLKNIFSENDVHWKQIGAYNTVLVNGEFIKLEEYLKNSKTSLDLILKDETNDITNSFVKTFFDISNTFYTFLKCKYSFLVAKLLKFINTCISSYKMFEKPIHTQIIRKFINLLLKKFKKMKLHFSKAIFRLFYLNDLSENLKSSDQTLLISLLTINTFLCKKENKVSEIVNFKIKNVETPTGESIFIDDEDRDFFKLVNQLIYSLENFLSTNCIYEFAILDHYVYDIYNNIIEIKEYSSIEKESEKSEKSKQSEKSEECEKSEKSEESEQSEQSKQSEESEESEESKESEEPKNFNKFEVSEKLKNFEKFLSDNFNKWFERLEKLKLEDAVFPDNLEKIYDSQYLLLKEVFGNKSDLKFPPMQFGMKTKKYTTEIIEDVEKSYDMRQVLKYQIYLVEFIVSIFIVKIRHIILPIQNIHNEKETFDELKLLVNCFVAYTDKFIPKNYPPILLRFISELKNTLLTDLKQPKEVLLLSKETIKLLMLDSNIVTESQNNIDNLDFYLSISMSNLIEKIQKFHYFDSFKKIFEILLQESDTTDHLYSIQTDDRKDAKVFLSNLEIEADLCSLLSNTRKNLLLLWSFLNGIDHSKYFKFTNSNNNLLYPLSPKKNIKKKTLQEYLIPSFDNIFLYMAHVYKNTNDLRFRMILLPILVHFKNTEWILYKENKKKISKKITSIQRTLILAANSLQYYEVNKCKVAELNKSISRKFDIKLDKLNNLHLQILLKTKIYKYDKNEILEYINGVIDTNTFSDILDVTNKKYLTGVQFVHRGLLMDILNLSQDIALNIISYQHVFKFKTLILHYLVVKIYTKLEYTFQFPIRLTKYRIMAIRKYLKELNNIEHTSPLLLDLQDTCQSYLNIFENISEKNIKLFQNQINDQIKAYGVIEFNINYKFKSFNDYYASLKNDIETFKKYLKDTPRNKLLNFENSLVSFLFKRNILV</sequence>
<keyword evidence="3" id="KW-1185">Reference proteome</keyword>
<reference evidence="2" key="2">
    <citation type="submission" date="2022-10" db="EMBL/GenBank/DDBJ databases">
        <authorList>
            <consortium name="ENA_rothamsted_submissions"/>
            <consortium name="culmorum"/>
            <person name="King R."/>
        </authorList>
    </citation>
    <scope>NUCLEOTIDE SEQUENCE</scope>
</reference>
<evidence type="ECO:0000313" key="2">
    <source>
        <dbReference type="EMBL" id="CAH1709318.1"/>
    </source>
</evidence>
<name>A0A9P0IK24_APHGO</name>
<evidence type="ECO:0000256" key="1">
    <source>
        <dbReference type="SAM" id="MobiDB-lite"/>
    </source>
</evidence>
<protein>
    <submittedName>
        <fullName evidence="2">Uncharacterized protein</fullName>
    </submittedName>
</protein>
<accession>A0A9P0IK24</accession>